<comment type="subcellular location">
    <subcellularLocation>
        <location evidence="1">Membrane</location>
        <topology evidence="1">Multi-pass membrane protein</topology>
    </subcellularLocation>
</comment>
<feature type="transmembrane region" description="Helical" evidence="6">
    <location>
        <begin position="162"/>
        <end position="183"/>
    </location>
</feature>
<feature type="transmembrane region" description="Helical" evidence="6">
    <location>
        <begin position="46"/>
        <end position="65"/>
    </location>
</feature>
<dbReference type="Pfam" id="PF07857">
    <property type="entry name" value="TMEM144"/>
    <property type="match status" value="1"/>
</dbReference>
<dbReference type="GO" id="GO:0015144">
    <property type="term" value="F:carbohydrate transmembrane transporter activity"/>
    <property type="evidence" value="ECO:0007669"/>
    <property type="project" value="InterPro"/>
</dbReference>
<feature type="transmembrane region" description="Helical" evidence="6">
    <location>
        <begin position="223"/>
        <end position="244"/>
    </location>
</feature>
<evidence type="ECO:0000256" key="5">
    <source>
        <dbReference type="ARBA" id="ARBA00023136"/>
    </source>
</evidence>
<comment type="similarity">
    <text evidence="2">Belongs to the TMEM144 family.</text>
</comment>
<evidence type="ECO:0000256" key="1">
    <source>
        <dbReference type="ARBA" id="ARBA00004141"/>
    </source>
</evidence>
<feature type="transmembrane region" description="Helical" evidence="6">
    <location>
        <begin position="195"/>
        <end position="217"/>
    </location>
</feature>
<keyword evidence="4 6" id="KW-1133">Transmembrane helix</keyword>
<evidence type="ECO:0000256" key="6">
    <source>
        <dbReference type="SAM" id="Phobius"/>
    </source>
</evidence>
<keyword evidence="3 6" id="KW-0812">Transmembrane</keyword>
<evidence type="ECO:0000313" key="8">
    <source>
        <dbReference type="Proteomes" id="UP000626109"/>
    </source>
</evidence>
<sequence length="277" mass="29779">VFIIKTLGLGPGLITWGTVALIIGWLTGFFGLFGIPSEQDQLQTPWLNVLGFVLSLCALVDSAFVTKTPAAADLSLEKLAVLPLVSSEAQAMLETYGENESERESADARVCENARKMAETGRRASGMLVAVVAGCFFGVSFLPSTWIMHHIAGASQDGLDYVFNQFCGILLASVFYFLAYCAYKNNRPAVNPEIILPGFVSGVMWAIGQACVFVAISELGYSAAFPIIAIGPGFVGSMWSVCLFKDISGWRNYVFLAAYFCIATVACGCIVASRKQQ</sequence>
<comment type="caution">
    <text evidence="7">The sequence shown here is derived from an EMBL/GenBank/DDBJ whole genome shotgun (WGS) entry which is preliminary data.</text>
</comment>
<evidence type="ECO:0008006" key="9">
    <source>
        <dbReference type="Google" id="ProtNLM"/>
    </source>
</evidence>
<feature type="transmembrane region" description="Helical" evidence="6">
    <location>
        <begin position="124"/>
        <end position="142"/>
    </location>
</feature>
<dbReference type="PANTHER" id="PTHR16119">
    <property type="entry name" value="TRANSMEMBRANE PROTEIN 144"/>
    <property type="match status" value="1"/>
</dbReference>
<proteinExistence type="inferred from homology"/>
<evidence type="ECO:0000256" key="4">
    <source>
        <dbReference type="ARBA" id="ARBA00022989"/>
    </source>
</evidence>
<name>A0A813KLU1_POLGL</name>
<evidence type="ECO:0000313" key="7">
    <source>
        <dbReference type="EMBL" id="CAE8706060.1"/>
    </source>
</evidence>
<dbReference type="PANTHER" id="PTHR16119:SF17">
    <property type="entry name" value="TRANSMEMBRANE PROTEIN 144"/>
    <property type="match status" value="1"/>
</dbReference>
<protein>
    <recommendedName>
        <fullName evidence="9">Transmembrane protein 144</fullName>
    </recommendedName>
</protein>
<dbReference type="InterPro" id="IPR012435">
    <property type="entry name" value="TMEM144"/>
</dbReference>
<dbReference type="InterPro" id="IPR010651">
    <property type="entry name" value="Sugar_transport"/>
</dbReference>
<evidence type="ECO:0000256" key="3">
    <source>
        <dbReference type="ARBA" id="ARBA00022692"/>
    </source>
</evidence>
<keyword evidence="5 6" id="KW-0472">Membrane</keyword>
<reference evidence="7" key="1">
    <citation type="submission" date="2021-02" db="EMBL/GenBank/DDBJ databases">
        <authorList>
            <person name="Dougan E. K."/>
            <person name="Rhodes N."/>
            <person name="Thang M."/>
            <person name="Chan C."/>
        </authorList>
    </citation>
    <scope>NUCLEOTIDE SEQUENCE</scope>
</reference>
<dbReference type="Proteomes" id="UP000626109">
    <property type="component" value="Unassembled WGS sequence"/>
</dbReference>
<dbReference type="GO" id="GO:0016020">
    <property type="term" value="C:membrane"/>
    <property type="evidence" value="ECO:0007669"/>
    <property type="project" value="UniProtKB-SubCell"/>
</dbReference>
<evidence type="ECO:0000256" key="2">
    <source>
        <dbReference type="ARBA" id="ARBA00005731"/>
    </source>
</evidence>
<gene>
    <name evidence="7" type="ORF">PGLA2088_LOCUS33999</name>
</gene>
<feature type="transmembrane region" description="Helical" evidence="6">
    <location>
        <begin position="12"/>
        <end position="34"/>
    </location>
</feature>
<accession>A0A813KLU1</accession>
<feature type="transmembrane region" description="Helical" evidence="6">
    <location>
        <begin position="253"/>
        <end position="273"/>
    </location>
</feature>
<feature type="non-terminal residue" evidence="7">
    <location>
        <position position="1"/>
    </location>
</feature>
<dbReference type="AlphaFoldDB" id="A0A813KLU1"/>
<organism evidence="7 8">
    <name type="scientific">Polarella glacialis</name>
    <name type="common">Dinoflagellate</name>
    <dbReference type="NCBI Taxonomy" id="89957"/>
    <lineage>
        <taxon>Eukaryota</taxon>
        <taxon>Sar</taxon>
        <taxon>Alveolata</taxon>
        <taxon>Dinophyceae</taxon>
        <taxon>Suessiales</taxon>
        <taxon>Suessiaceae</taxon>
        <taxon>Polarella</taxon>
    </lineage>
</organism>
<dbReference type="EMBL" id="CAJNNW010031119">
    <property type="protein sequence ID" value="CAE8706060.1"/>
    <property type="molecule type" value="Genomic_DNA"/>
</dbReference>